<dbReference type="Proteomes" id="UP000554482">
    <property type="component" value="Unassembled WGS sequence"/>
</dbReference>
<evidence type="ECO:0000313" key="12">
    <source>
        <dbReference type="Proteomes" id="UP000554482"/>
    </source>
</evidence>
<dbReference type="Pfam" id="PF06574">
    <property type="entry name" value="FAD_syn"/>
    <property type="match status" value="1"/>
</dbReference>
<dbReference type="InterPro" id="IPR015864">
    <property type="entry name" value="FAD_synthase"/>
</dbReference>
<keyword evidence="8" id="KW-0274">FAD</keyword>
<evidence type="ECO:0000256" key="5">
    <source>
        <dbReference type="ARBA" id="ARBA00022679"/>
    </source>
</evidence>
<dbReference type="EC" id="2.7.7.2" evidence="2"/>
<dbReference type="EMBL" id="JABWDY010019235">
    <property type="protein sequence ID" value="KAF5194054.1"/>
    <property type="molecule type" value="Genomic_DNA"/>
</dbReference>
<evidence type="ECO:0000313" key="11">
    <source>
        <dbReference type="EMBL" id="KAF5194054.1"/>
    </source>
</evidence>
<keyword evidence="6" id="KW-0548">Nucleotidyltransferase</keyword>
<evidence type="ECO:0000256" key="6">
    <source>
        <dbReference type="ARBA" id="ARBA00022695"/>
    </source>
</evidence>
<evidence type="ECO:0000256" key="4">
    <source>
        <dbReference type="ARBA" id="ARBA00022643"/>
    </source>
</evidence>
<dbReference type="GO" id="GO:0003919">
    <property type="term" value="F:FMN adenylyltransferase activity"/>
    <property type="evidence" value="ECO:0007669"/>
    <property type="project" value="UniProtKB-EC"/>
</dbReference>
<keyword evidence="3" id="KW-0285">Flavoprotein</keyword>
<keyword evidence="7" id="KW-0547">Nucleotide-binding</keyword>
<protein>
    <recommendedName>
        <fullName evidence="2">FAD synthase</fullName>
        <ecNumber evidence="2">2.7.7.2</ecNumber>
    </recommendedName>
</protein>
<gene>
    <name evidence="11" type="ORF">FRX31_016359</name>
</gene>
<accession>A0A7J6W9E5</accession>
<dbReference type="GO" id="GO:0009231">
    <property type="term" value="P:riboflavin biosynthetic process"/>
    <property type="evidence" value="ECO:0007669"/>
    <property type="project" value="InterPro"/>
</dbReference>
<dbReference type="OrthoDB" id="414641at2759"/>
<dbReference type="GO" id="GO:0005524">
    <property type="term" value="F:ATP binding"/>
    <property type="evidence" value="ECO:0007669"/>
    <property type="project" value="UniProtKB-KW"/>
</dbReference>
<dbReference type="AlphaFoldDB" id="A0A7J6W9E5"/>
<comment type="caution">
    <text evidence="11">The sequence shown here is derived from an EMBL/GenBank/DDBJ whole genome shotgun (WGS) entry which is preliminary data.</text>
</comment>
<evidence type="ECO:0000256" key="7">
    <source>
        <dbReference type="ARBA" id="ARBA00022741"/>
    </source>
</evidence>
<reference evidence="11 12" key="1">
    <citation type="submission" date="2020-06" db="EMBL/GenBank/DDBJ databases">
        <title>Transcriptomic and genomic resources for Thalictrum thalictroides and T. hernandezii: Facilitating candidate gene discovery in an emerging model plant lineage.</title>
        <authorList>
            <person name="Arias T."/>
            <person name="Riano-Pachon D.M."/>
            <person name="Di Stilio V.S."/>
        </authorList>
    </citation>
    <scope>NUCLEOTIDE SEQUENCE [LARGE SCALE GENOMIC DNA]</scope>
    <source>
        <strain evidence="12">cv. WT478/WT964</strain>
        <tissue evidence="11">Leaves</tissue>
    </source>
</reference>
<dbReference type="SUPFAM" id="SSF52374">
    <property type="entry name" value="Nucleotidylyl transferase"/>
    <property type="match status" value="1"/>
</dbReference>
<dbReference type="Gene3D" id="3.40.50.620">
    <property type="entry name" value="HUPs"/>
    <property type="match status" value="1"/>
</dbReference>
<proteinExistence type="predicted"/>
<keyword evidence="4" id="KW-0288">FMN</keyword>
<evidence type="ECO:0000256" key="1">
    <source>
        <dbReference type="ARBA" id="ARBA00004726"/>
    </source>
</evidence>
<dbReference type="PANTHER" id="PTHR12714:SF20">
    <property type="entry name" value="FAD SYNTHETASE 1, CHLOROPLASTIC-RELATED"/>
    <property type="match status" value="1"/>
</dbReference>
<evidence type="ECO:0000256" key="9">
    <source>
        <dbReference type="ARBA" id="ARBA00022840"/>
    </source>
</evidence>
<keyword evidence="5" id="KW-0808">Transferase</keyword>
<sequence length="324" mass="35570">MAVVPCRSTWFSLWGIRPQVKMRPSFRKTKLTSQHGQLEEDHEFSSEGPVSVKGGIVALGKFDALHIGHRELAIQASKAGIPFLLSFVGMAEVLGWEMRAPIVAKCDRKRVLSSWACYCGSVAPAEFHVEFSSVRHLSPGQFVDMLANELGVRGVVAGENYRFGYKAAGDASELVKLCEEYGIGAYIVGSVMDKNQSPEVKNLDLKDRGQVSSTRVRCALANGDIRYVSELLGRSHRLVLVLSELEGFILEGNTISVPKSCFLNLPPKEGLYENCTCLLGETLKVPCSARIDTTHLHVETNQQIPPFQDCLFMSIEFGGAEGDC</sequence>
<evidence type="ECO:0000256" key="3">
    <source>
        <dbReference type="ARBA" id="ARBA00022630"/>
    </source>
</evidence>
<evidence type="ECO:0000259" key="10">
    <source>
        <dbReference type="Pfam" id="PF06574"/>
    </source>
</evidence>
<keyword evidence="12" id="KW-1185">Reference proteome</keyword>
<name>A0A7J6W9E5_THATH</name>
<comment type="pathway">
    <text evidence="1">Cofactor biosynthesis; FAD biosynthesis; FAD from FMN: step 1/1.</text>
</comment>
<evidence type="ECO:0000256" key="2">
    <source>
        <dbReference type="ARBA" id="ARBA00012393"/>
    </source>
</evidence>
<dbReference type="InterPro" id="IPR014729">
    <property type="entry name" value="Rossmann-like_a/b/a_fold"/>
</dbReference>
<feature type="domain" description="FAD synthetase" evidence="10">
    <location>
        <begin position="53"/>
        <end position="196"/>
    </location>
</feature>
<dbReference type="UniPathway" id="UPA00277">
    <property type="reaction ID" value="UER00407"/>
</dbReference>
<organism evidence="11 12">
    <name type="scientific">Thalictrum thalictroides</name>
    <name type="common">Rue-anemone</name>
    <name type="synonym">Anemone thalictroides</name>
    <dbReference type="NCBI Taxonomy" id="46969"/>
    <lineage>
        <taxon>Eukaryota</taxon>
        <taxon>Viridiplantae</taxon>
        <taxon>Streptophyta</taxon>
        <taxon>Embryophyta</taxon>
        <taxon>Tracheophyta</taxon>
        <taxon>Spermatophyta</taxon>
        <taxon>Magnoliopsida</taxon>
        <taxon>Ranunculales</taxon>
        <taxon>Ranunculaceae</taxon>
        <taxon>Thalictroideae</taxon>
        <taxon>Thalictrum</taxon>
    </lineage>
</organism>
<dbReference type="GO" id="GO:0006747">
    <property type="term" value="P:FAD biosynthetic process"/>
    <property type="evidence" value="ECO:0007669"/>
    <property type="project" value="UniProtKB-UniPathway"/>
</dbReference>
<evidence type="ECO:0000256" key="8">
    <source>
        <dbReference type="ARBA" id="ARBA00022827"/>
    </source>
</evidence>
<dbReference type="PANTHER" id="PTHR12714">
    <property type="entry name" value="PROTEIN-S ISOPRENYLCYSTEINE O-METHYLTRANSFERASE"/>
    <property type="match status" value="1"/>
</dbReference>
<dbReference type="GO" id="GO:0009507">
    <property type="term" value="C:chloroplast"/>
    <property type="evidence" value="ECO:0007669"/>
    <property type="project" value="TreeGrafter"/>
</dbReference>
<keyword evidence="9" id="KW-0067">ATP-binding</keyword>